<dbReference type="InterPro" id="IPR029071">
    <property type="entry name" value="Ubiquitin-like_domsf"/>
</dbReference>
<dbReference type="InterPro" id="IPR001012">
    <property type="entry name" value="UBX_dom"/>
</dbReference>
<feature type="compositionally biased region" description="Polar residues" evidence="1">
    <location>
        <begin position="86"/>
        <end position="96"/>
    </location>
</feature>
<dbReference type="OrthoDB" id="25887at2759"/>
<gene>
    <name evidence="4" type="ORF">HG535_0A08060</name>
</gene>
<dbReference type="GO" id="GO:0043130">
    <property type="term" value="F:ubiquitin binding"/>
    <property type="evidence" value="ECO:0007669"/>
    <property type="project" value="TreeGrafter"/>
</dbReference>
<reference evidence="4 5" key="1">
    <citation type="submission" date="2020-07" db="EMBL/GenBank/DDBJ databases">
        <title>The yeast mating-type switching endonuclease HO is a domesticated member of an unorthodox homing genetic element family.</title>
        <authorList>
            <person name="Coughlan A.Y."/>
            <person name="Lombardi L."/>
            <person name="Braun-Galleani S."/>
            <person name="Martos A.R."/>
            <person name="Galeote V."/>
            <person name="Bigey F."/>
            <person name="Dequin S."/>
            <person name="Byrne K.P."/>
            <person name="Wolfe K.H."/>
        </authorList>
    </citation>
    <scope>NUCLEOTIDE SEQUENCE [LARGE SCALE GENOMIC DNA]</scope>
    <source>
        <strain evidence="4 5">NRRL Y-6702</strain>
    </source>
</reference>
<keyword evidence="5" id="KW-1185">Reference proteome</keyword>
<dbReference type="PANTHER" id="PTHR23333:SF20">
    <property type="entry name" value="NSFL1 COFACTOR P47"/>
    <property type="match status" value="1"/>
</dbReference>
<dbReference type="InterPro" id="IPR012989">
    <property type="entry name" value="SEP_domain"/>
</dbReference>
<dbReference type="Gene3D" id="3.10.20.90">
    <property type="entry name" value="Phosphatidylinositol 3-kinase Catalytic Subunit, Chain A, domain 1"/>
    <property type="match status" value="1"/>
</dbReference>
<evidence type="ECO:0000256" key="1">
    <source>
        <dbReference type="SAM" id="MobiDB-lite"/>
    </source>
</evidence>
<dbReference type="Pfam" id="PF00789">
    <property type="entry name" value="UBX"/>
    <property type="match status" value="1"/>
</dbReference>
<dbReference type="SUPFAM" id="SSF54236">
    <property type="entry name" value="Ubiquitin-like"/>
    <property type="match status" value="1"/>
</dbReference>
<dbReference type="GO" id="GO:0007030">
    <property type="term" value="P:Golgi organization"/>
    <property type="evidence" value="ECO:0007669"/>
    <property type="project" value="TreeGrafter"/>
</dbReference>
<feature type="domain" description="SEP" evidence="3">
    <location>
        <begin position="200"/>
        <end position="265"/>
    </location>
</feature>
<feature type="region of interest" description="Disordered" evidence="1">
    <location>
        <begin position="44"/>
        <end position="135"/>
    </location>
</feature>
<evidence type="ECO:0000313" key="4">
    <source>
        <dbReference type="EMBL" id="QLG70861.1"/>
    </source>
</evidence>
<feature type="compositionally biased region" description="Polar residues" evidence="1">
    <location>
        <begin position="45"/>
        <end position="76"/>
    </location>
</feature>
<protein>
    <recommendedName>
        <fullName evidence="6">UBX domain-containing protein</fullName>
    </recommendedName>
</protein>
<evidence type="ECO:0000313" key="5">
    <source>
        <dbReference type="Proteomes" id="UP000509704"/>
    </source>
</evidence>
<accession>A0A7H9AX56</accession>
<dbReference type="SUPFAM" id="SSF102848">
    <property type="entry name" value="NSFL1 (p97 ATPase) cofactor p47, SEP domain"/>
    <property type="match status" value="1"/>
</dbReference>
<organism evidence="4 5">
    <name type="scientific">Zygotorulaspora mrakii</name>
    <name type="common">Zygosaccharomyces mrakii</name>
    <dbReference type="NCBI Taxonomy" id="42260"/>
    <lineage>
        <taxon>Eukaryota</taxon>
        <taxon>Fungi</taxon>
        <taxon>Dikarya</taxon>
        <taxon>Ascomycota</taxon>
        <taxon>Saccharomycotina</taxon>
        <taxon>Saccharomycetes</taxon>
        <taxon>Saccharomycetales</taxon>
        <taxon>Saccharomycetaceae</taxon>
        <taxon>Zygotorulaspora</taxon>
    </lineage>
</organism>
<feature type="compositionally biased region" description="Acidic residues" evidence="1">
    <location>
        <begin position="291"/>
        <end position="306"/>
    </location>
</feature>
<dbReference type="KEGG" id="zmk:HG535_0A08060"/>
<dbReference type="PROSITE" id="PS50033">
    <property type="entry name" value="UBX"/>
    <property type="match status" value="1"/>
</dbReference>
<feature type="region of interest" description="Disordered" evidence="1">
    <location>
        <begin position="271"/>
        <end position="317"/>
    </location>
</feature>
<dbReference type="GO" id="GO:0061025">
    <property type="term" value="P:membrane fusion"/>
    <property type="evidence" value="ECO:0007669"/>
    <property type="project" value="TreeGrafter"/>
</dbReference>
<evidence type="ECO:0008006" key="6">
    <source>
        <dbReference type="Google" id="ProtNLM"/>
    </source>
</evidence>
<proteinExistence type="predicted"/>
<evidence type="ECO:0000259" key="3">
    <source>
        <dbReference type="PROSITE" id="PS51399"/>
    </source>
</evidence>
<dbReference type="GeneID" id="59234498"/>
<dbReference type="Pfam" id="PF08059">
    <property type="entry name" value="SEP"/>
    <property type="match status" value="1"/>
</dbReference>
<dbReference type="SMART" id="SM00166">
    <property type="entry name" value="UBX"/>
    <property type="match status" value="1"/>
</dbReference>
<dbReference type="FunFam" id="3.30.420.210:FF:000002">
    <property type="entry name" value="UBX domain-containing protein 1"/>
    <property type="match status" value="1"/>
</dbReference>
<dbReference type="GO" id="GO:0031468">
    <property type="term" value="P:nuclear membrane reassembly"/>
    <property type="evidence" value="ECO:0007669"/>
    <property type="project" value="TreeGrafter"/>
</dbReference>
<dbReference type="GO" id="GO:0005634">
    <property type="term" value="C:nucleus"/>
    <property type="evidence" value="ECO:0007669"/>
    <property type="project" value="TreeGrafter"/>
</dbReference>
<sequence length="388" mass="42745">MAGASDSDIQQFMALTNCSLDVAQRYLIENGDISEALNAYYAKSSDANSDNGEGSGKLSDSGSTLQRPSSTASGQSRDSRGMVNKSAKSANNTKFMSFSDMVRGNAEDDVEDDENRNTFAGGETSGLEVTDPNDSNSLIKDLLEKARRGAQQQPGDSEADTKKPVHQFVGKGYRLGSVIDDENQVVEDIPETALPSKPKKVTREITFWKEGFQVGDGGLYRYDDPKNSFYLNELNQGRAPLKLLDVEFGQEVDVNVYKKLEESYQPPKKKLGGFCGQGQRLGSPIPGESESPVEESHEDEAEIEEKIEERPTGDSSIQIRYANGQREKLRCNALDTVQFLYDHVKANTADKSRAFTLNHAFPVKPLQDFDSTVKDAGLINSVIIQRWV</sequence>
<dbReference type="RefSeq" id="XP_037142589.1">
    <property type="nucleotide sequence ID" value="XM_037286694.1"/>
</dbReference>
<dbReference type="PROSITE" id="PS51399">
    <property type="entry name" value="SEP"/>
    <property type="match status" value="1"/>
</dbReference>
<evidence type="ECO:0000259" key="2">
    <source>
        <dbReference type="PROSITE" id="PS50033"/>
    </source>
</evidence>
<dbReference type="Gene3D" id="1.10.8.10">
    <property type="entry name" value="DNA helicase RuvA subunit, C-terminal domain"/>
    <property type="match status" value="1"/>
</dbReference>
<dbReference type="SMART" id="SM00553">
    <property type="entry name" value="SEP"/>
    <property type="match status" value="1"/>
</dbReference>
<feature type="domain" description="UBX" evidence="2">
    <location>
        <begin position="310"/>
        <end position="386"/>
    </location>
</feature>
<dbReference type="Pfam" id="PF14555">
    <property type="entry name" value="UBA_4"/>
    <property type="match status" value="1"/>
</dbReference>
<dbReference type="CDD" id="cd01770">
    <property type="entry name" value="UBX_UBXN2"/>
    <property type="match status" value="1"/>
</dbReference>
<dbReference type="GO" id="GO:0043161">
    <property type="term" value="P:proteasome-mediated ubiquitin-dependent protein catabolic process"/>
    <property type="evidence" value="ECO:0007669"/>
    <property type="project" value="TreeGrafter"/>
</dbReference>
<dbReference type="CDD" id="cd14351">
    <property type="entry name" value="UBA_Ubx1_like"/>
    <property type="match status" value="1"/>
</dbReference>
<name>A0A7H9AX56_ZYGMR</name>
<dbReference type="GO" id="GO:0000045">
    <property type="term" value="P:autophagosome assembly"/>
    <property type="evidence" value="ECO:0007669"/>
    <property type="project" value="TreeGrafter"/>
</dbReference>
<dbReference type="AlphaFoldDB" id="A0A7H9AX56"/>
<dbReference type="PANTHER" id="PTHR23333">
    <property type="entry name" value="UBX DOMAIN CONTAINING PROTEIN"/>
    <property type="match status" value="1"/>
</dbReference>
<dbReference type="Proteomes" id="UP000509704">
    <property type="component" value="Chromosome 1"/>
</dbReference>
<dbReference type="Gene3D" id="3.30.420.210">
    <property type="entry name" value="SEP domain"/>
    <property type="match status" value="1"/>
</dbReference>
<dbReference type="InterPro" id="IPR036241">
    <property type="entry name" value="NSFL1C_SEP_dom_sf"/>
</dbReference>
<dbReference type="EMBL" id="CP058604">
    <property type="protein sequence ID" value="QLG70861.1"/>
    <property type="molecule type" value="Genomic_DNA"/>
</dbReference>
<dbReference type="GO" id="GO:0005829">
    <property type="term" value="C:cytosol"/>
    <property type="evidence" value="ECO:0007669"/>
    <property type="project" value="TreeGrafter"/>
</dbReference>